<sequence>MFVFRTRGISMLYCIDMDYLKGAMFSLMLYSPNDDIKLDYNTGHYPKELISYLEVEKHKIDQRWFNVPS</sequence>
<evidence type="ECO:0000313" key="1">
    <source>
        <dbReference type="EMBL" id="EIT84098.1"/>
    </source>
</evidence>
<protein>
    <submittedName>
        <fullName evidence="1">Uncharacterized protein</fullName>
    </submittedName>
</protein>
<organism evidence="1 2">
    <name type="scientific">Fictibacillus macauensis ZFHKF-1</name>
    <dbReference type="NCBI Taxonomy" id="1196324"/>
    <lineage>
        <taxon>Bacteria</taxon>
        <taxon>Bacillati</taxon>
        <taxon>Bacillota</taxon>
        <taxon>Bacilli</taxon>
        <taxon>Bacillales</taxon>
        <taxon>Fictibacillaceae</taxon>
        <taxon>Fictibacillus</taxon>
    </lineage>
</organism>
<evidence type="ECO:0000313" key="2">
    <source>
        <dbReference type="Proteomes" id="UP000004080"/>
    </source>
</evidence>
<dbReference type="Proteomes" id="UP000004080">
    <property type="component" value="Unassembled WGS sequence"/>
</dbReference>
<reference evidence="1 2" key="1">
    <citation type="journal article" date="2012" name="J. Bacteriol.">
        <title>Genome of Bacillus macauensis ZFHKF-1, a Long-Chain-Forming Bacterium.</title>
        <authorList>
            <person name="Cai L."/>
            <person name="Zhang T."/>
        </authorList>
    </citation>
    <scope>NUCLEOTIDE SEQUENCE [LARGE SCALE GENOMIC DNA]</scope>
    <source>
        <strain evidence="1 2">ZFHKF-1</strain>
    </source>
</reference>
<dbReference type="AlphaFoldDB" id="I8UBD8"/>
<dbReference type="EMBL" id="AKKV01000040">
    <property type="protein sequence ID" value="EIT84098.1"/>
    <property type="molecule type" value="Genomic_DNA"/>
</dbReference>
<proteinExistence type="predicted"/>
<dbReference type="PATRIC" id="fig|1196324.3.peg.3469"/>
<accession>I8UBD8</accession>
<gene>
    <name evidence="1" type="ORF">A374_16989</name>
</gene>
<name>I8UBD8_9BACL</name>
<comment type="caution">
    <text evidence="1">The sequence shown here is derived from an EMBL/GenBank/DDBJ whole genome shotgun (WGS) entry which is preliminary data.</text>
</comment>
<keyword evidence="2" id="KW-1185">Reference proteome</keyword>